<dbReference type="WBParaSite" id="HPBE_0001756401-mRNA-1">
    <property type="protein sequence ID" value="HPBE_0001756401-mRNA-1"/>
    <property type="gene ID" value="HPBE_0001756401"/>
</dbReference>
<evidence type="ECO:0000256" key="1">
    <source>
        <dbReference type="SAM" id="MobiDB-lite"/>
    </source>
</evidence>
<dbReference type="Proteomes" id="UP000050761">
    <property type="component" value="Unassembled WGS sequence"/>
</dbReference>
<proteinExistence type="predicted"/>
<dbReference type="AlphaFoldDB" id="A0A183G736"/>
<dbReference type="EMBL" id="UZAH01030094">
    <property type="protein sequence ID" value="VDP09230.1"/>
    <property type="molecule type" value="Genomic_DNA"/>
</dbReference>
<reference evidence="4" key="2">
    <citation type="submission" date="2019-09" db="UniProtKB">
        <authorList>
            <consortium name="WormBaseParasite"/>
        </authorList>
    </citation>
    <scope>IDENTIFICATION</scope>
</reference>
<evidence type="ECO:0000313" key="3">
    <source>
        <dbReference type="Proteomes" id="UP000050761"/>
    </source>
</evidence>
<accession>A0A183G736</accession>
<keyword evidence="3" id="KW-1185">Reference proteome</keyword>
<gene>
    <name evidence="2" type="ORF">HPBE_LOCUS17563</name>
</gene>
<accession>A0A3P8AXK7</accession>
<evidence type="ECO:0000313" key="4">
    <source>
        <dbReference type="WBParaSite" id="HPBE_0001756401-mRNA-1"/>
    </source>
</evidence>
<organism evidence="3 4">
    <name type="scientific">Heligmosomoides polygyrus</name>
    <name type="common">Parasitic roundworm</name>
    <dbReference type="NCBI Taxonomy" id="6339"/>
    <lineage>
        <taxon>Eukaryota</taxon>
        <taxon>Metazoa</taxon>
        <taxon>Ecdysozoa</taxon>
        <taxon>Nematoda</taxon>
        <taxon>Chromadorea</taxon>
        <taxon>Rhabditida</taxon>
        <taxon>Rhabditina</taxon>
        <taxon>Rhabditomorpha</taxon>
        <taxon>Strongyloidea</taxon>
        <taxon>Heligmosomidae</taxon>
        <taxon>Heligmosomoides</taxon>
    </lineage>
</organism>
<evidence type="ECO:0000313" key="2">
    <source>
        <dbReference type="EMBL" id="VDP09230.1"/>
    </source>
</evidence>
<name>A0A183G736_HELPZ</name>
<protein>
    <submittedName>
        <fullName evidence="4">BTB domain-containing protein</fullName>
    </submittedName>
</protein>
<sequence length="106" mass="11722">MAKADDMTAVRIVCSKPQTAVVDYAREWYLYKMYSDGPSSSLIHYAIEANDAQTDRQAALIHYAIEADNAHNDDDNGRPVQAAPRNAHQHSSKFHGAAATTIFVKD</sequence>
<feature type="region of interest" description="Disordered" evidence="1">
    <location>
        <begin position="70"/>
        <end position="106"/>
    </location>
</feature>
<reference evidence="2 3" key="1">
    <citation type="submission" date="2018-11" db="EMBL/GenBank/DDBJ databases">
        <authorList>
            <consortium name="Pathogen Informatics"/>
        </authorList>
    </citation>
    <scope>NUCLEOTIDE SEQUENCE [LARGE SCALE GENOMIC DNA]</scope>
</reference>